<feature type="domain" description="Histidine kinase" evidence="10">
    <location>
        <begin position="69"/>
        <end position="257"/>
    </location>
</feature>
<evidence type="ECO:0000256" key="7">
    <source>
        <dbReference type="ARBA" id="ARBA00022840"/>
    </source>
</evidence>
<dbReference type="Gene3D" id="3.30.565.10">
    <property type="entry name" value="Histidine kinase-like ATPase, C-terminal domain"/>
    <property type="match status" value="1"/>
</dbReference>
<keyword evidence="7 11" id="KW-0067">ATP-binding</keyword>
<dbReference type="EMBL" id="JAKLTR010000004">
    <property type="protein sequence ID" value="MCG2614341.1"/>
    <property type="molecule type" value="Genomic_DNA"/>
</dbReference>
<keyword evidence="5" id="KW-0547">Nucleotide-binding</keyword>
<dbReference type="SUPFAM" id="SSF55874">
    <property type="entry name" value="ATPase domain of HSP90 chaperone/DNA topoisomerase II/histidine kinase"/>
    <property type="match status" value="1"/>
</dbReference>
<gene>
    <name evidence="11" type="ORF">LZZ85_08610</name>
</gene>
<sequence length="259" mass="29236">MQKEALDLIVSIISASVFVLLLMIAVFSLFRIYLKRKNTLLQEKQRMAVQFEQTLLQSKLEIQEQTFADISREIHDNIGQVLSLARINLNTLNVPADNNKINLVDELMEKAITDLRNLSHSLDSDMIRNKGWLEPTQRLLRDLEKTGKYTARLIISENPPTLGHDRPIILFRMIQEVINNIIKHAGANSIDLHVSKDKEHLTIIIKDNGKGFSKEKSSAGAGLRNLENRARMIAADLHIDSEIGAGTTITISVKLEPNE</sequence>
<comment type="caution">
    <text evidence="11">The sequence shown here is derived from an EMBL/GenBank/DDBJ whole genome shotgun (WGS) entry which is preliminary data.</text>
</comment>
<organism evidence="11 12">
    <name type="scientific">Terrimonas ginsenosidimutans</name>
    <dbReference type="NCBI Taxonomy" id="2908004"/>
    <lineage>
        <taxon>Bacteria</taxon>
        <taxon>Pseudomonadati</taxon>
        <taxon>Bacteroidota</taxon>
        <taxon>Chitinophagia</taxon>
        <taxon>Chitinophagales</taxon>
        <taxon>Chitinophagaceae</taxon>
        <taxon>Terrimonas</taxon>
    </lineage>
</organism>
<dbReference type="CDD" id="cd16917">
    <property type="entry name" value="HATPase_UhpB-NarQ-NarX-like"/>
    <property type="match status" value="1"/>
</dbReference>
<evidence type="ECO:0000313" key="12">
    <source>
        <dbReference type="Proteomes" id="UP001165367"/>
    </source>
</evidence>
<evidence type="ECO:0000313" key="11">
    <source>
        <dbReference type="EMBL" id="MCG2614341.1"/>
    </source>
</evidence>
<accession>A0ABS9KPV6</accession>
<keyword evidence="12" id="KW-1185">Reference proteome</keyword>
<comment type="catalytic activity">
    <reaction evidence="1">
        <text>ATP + protein L-histidine = ADP + protein N-phospho-L-histidine.</text>
        <dbReference type="EC" id="2.7.13.3"/>
    </reaction>
</comment>
<evidence type="ECO:0000256" key="9">
    <source>
        <dbReference type="SAM" id="Phobius"/>
    </source>
</evidence>
<dbReference type="GO" id="GO:0005524">
    <property type="term" value="F:ATP binding"/>
    <property type="evidence" value="ECO:0007669"/>
    <property type="project" value="UniProtKB-KW"/>
</dbReference>
<dbReference type="Pfam" id="PF07730">
    <property type="entry name" value="HisKA_3"/>
    <property type="match status" value="1"/>
</dbReference>
<evidence type="ECO:0000256" key="3">
    <source>
        <dbReference type="ARBA" id="ARBA00022553"/>
    </source>
</evidence>
<protein>
    <recommendedName>
        <fullName evidence="2">histidine kinase</fullName>
        <ecNumber evidence="2">2.7.13.3</ecNumber>
    </recommendedName>
</protein>
<evidence type="ECO:0000256" key="4">
    <source>
        <dbReference type="ARBA" id="ARBA00022679"/>
    </source>
</evidence>
<keyword evidence="4" id="KW-0808">Transferase</keyword>
<dbReference type="Proteomes" id="UP001165367">
    <property type="component" value="Unassembled WGS sequence"/>
</dbReference>
<evidence type="ECO:0000256" key="1">
    <source>
        <dbReference type="ARBA" id="ARBA00000085"/>
    </source>
</evidence>
<name>A0ABS9KPV6_9BACT</name>
<dbReference type="InterPro" id="IPR050482">
    <property type="entry name" value="Sensor_HK_TwoCompSys"/>
</dbReference>
<dbReference type="PANTHER" id="PTHR24421">
    <property type="entry name" value="NITRATE/NITRITE SENSOR PROTEIN NARX-RELATED"/>
    <property type="match status" value="1"/>
</dbReference>
<dbReference type="PROSITE" id="PS50109">
    <property type="entry name" value="HIS_KIN"/>
    <property type="match status" value="1"/>
</dbReference>
<dbReference type="PANTHER" id="PTHR24421:SF10">
    <property type="entry name" value="NITRATE_NITRITE SENSOR PROTEIN NARQ"/>
    <property type="match status" value="1"/>
</dbReference>
<evidence type="ECO:0000256" key="6">
    <source>
        <dbReference type="ARBA" id="ARBA00022777"/>
    </source>
</evidence>
<keyword evidence="3" id="KW-0597">Phosphoprotein</keyword>
<proteinExistence type="predicted"/>
<dbReference type="SMART" id="SM00387">
    <property type="entry name" value="HATPase_c"/>
    <property type="match status" value="1"/>
</dbReference>
<reference evidence="11" key="1">
    <citation type="submission" date="2022-01" db="EMBL/GenBank/DDBJ databases">
        <authorList>
            <person name="Jo J.-H."/>
            <person name="Im W.-T."/>
        </authorList>
    </citation>
    <scope>NUCLEOTIDE SEQUENCE</scope>
    <source>
        <strain evidence="11">NA20</strain>
    </source>
</reference>
<dbReference type="RefSeq" id="WP_237870661.1">
    <property type="nucleotide sequence ID" value="NZ_JAKLTR010000004.1"/>
</dbReference>
<feature type="transmembrane region" description="Helical" evidence="9">
    <location>
        <begin position="12"/>
        <end position="34"/>
    </location>
</feature>
<keyword evidence="8" id="KW-0902">Two-component regulatory system</keyword>
<dbReference type="EC" id="2.7.13.3" evidence="2"/>
<keyword evidence="9" id="KW-1133">Transmembrane helix</keyword>
<evidence type="ECO:0000256" key="8">
    <source>
        <dbReference type="ARBA" id="ARBA00023012"/>
    </source>
</evidence>
<dbReference type="InterPro" id="IPR011712">
    <property type="entry name" value="Sig_transdc_His_kin_sub3_dim/P"/>
</dbReference>
<keyword evidence="6" id="KW-0418">Kinase</keyword>
<evidence type="ECO:0000259" key="10">
    <source>
        <dbReference type="PROSITE" id="PS50109"/>
    </source>
</evidence>
<evidence type="ECO:0000256" key="5">
    <source>
        <dbReference type="ARBA" id="ARBA00022741"/>
    </source>
</evidence>
<dbReference type="InterPro" id="IPR036890">
    <property type="entry name" value="HATPase_C_sf"/>
</dbReference>
<dbReference type="InterPro" id="IPR005467">
    <property type="entry name" value="His_kinase_dom"/>
</dbReference>
<dbReference type="Pfam" id="PF02518">
    <property type="entry name" value="HATPase_c"/>
    <property type="match status" value="1"/>
</dbReference>
<keyword evidence="9" id="KW-0812">Transmembrane</keyword>
<evidence type="ECO:0000256" key="2">
    <source>
        <dbReference type="ARBA" id="ARBA00012438"/>
    </source>
</evidence>
<keyword evidence="9" id="KW-0472">Membrane</keyword>
<dbReference type="InterPro" id="IPR003594">
    <property type="entry name" value="HATPase_dom"/>
</dbReference>